<proteinExistence type="predicted"/>
<evidence type="ECO:0000313" key="1">
    <source>
        <dbReference type="EMBL" id="SUG74466.1"/>
    </source>
</evidence>
<name>A0A379V3W8_SALET</name>
<dbReference type="AlphaFoldDB" id="A0A379V3W8"/>
<gene>
    <name evidence="1" type="primary">ybaE_3</name>
    <name evidence="1" type="ORF">NCTC5798_05780</name>
</gene>
<dbReference type="EMBL" id="UGXK01000001">
    <property type="protein sequence ID" value="SUG74466.1"/>
    <property type="molecule type" value="Genomic_DNA"/>
</dbReference>
<accession>A0A379V3W8</accession>
<evidence type="ECO:0000313" key="2">
    <source>
        <dbReference type="Proteomes" id="UP000255534"/>
    </source>
</evidence>
<reference evidence="1 2" key="1">
    <citation type="submission" date="2018-06" db="EMBL/GenBank/DDBJ databases">
        <authorList>
            <consortium name="Pathogen Informatics"/>
            <person name="Doyle S."/>
        </authorList>
    </citation>
    <scope>NUCLEOTIDE SEQUENCE [LARGE SCALE GENOMIC DNA]</scope>
    <source>
        <strain evidence="1 2">NCTC5798</strain>
    </source>
</reference>
<protein>
    <submittedName>
        <fullName evidence="1">ABC transporter substrate-binding protein</fullName>
    </submittedName>
</protein>
<organism evidence="1 2">
    <name type="scientific">Salmonella enterica I</name>
    <dbReference type="NCBI Taxonomy" id="59201"/>
    <lineage>
        <taxon>Bacteria</taxon>
        <taxon>Pseudomonadati</taxon>
        <taxon>Pseudomonadota</taxon>
        <taxon>Gammaproteobacteria</taxon>
        <taxon>Enterobacterales</taxon>
        <taxon>Enterobacteriaceae</taxon>
        <taxon>Salmonella</taxon>
    </lineage>
</organism>
<sequence>MMEQALEKGQQLNVLELAQLGAASYGRCSSLLMGGQWQNDTPTLRIPYYRPLIRCSRVSCQAARNSISQGKFFPVNALRPRQSISLRGFGASLGGFRRRFTLGFLYSLHAALA</sequence>
<dbReference type="Proteomes" id="UP000255534">
    <property type="component" value="Unassembled WGS sequence"/>
</dbReference>